<name>A0A5D2IS93_GOSTO</name>
<dbReference type="EMBL" id="CM017633">
    <property type="protein sequence ID" value="TYH45242.1"/>
    <property type="molecule type" value="Genomic_DNA"/>
</dbReference>
<reference evidence="2 3" key="1">
    <citation type="submission" date="2019-07" db="EMBL/GenBank/DDBJ databases">
        <title>WGS assembly of Gossypium tomentosum.</title>
        <authorList>
            <person name="Chen Z.J."/>
            <person name="Sreedasyam A."/>
            <person name="Ando A."/>
            <person name="Song Q."/>
            <person name="De L."/>
            <person name="Hulse-Kemp A."/>
            <person name="Ding M."/>
            <person name="Ye W."/>
            <person name="Kirkbride R."/>
            <person name="Jenkins J."/>
            <person name="Plott C."/>
            <person name="Lovell J."/>
            <person name="Lin Y.-M."/>
            <person name="Vaughn R."/>
            <person name="Liu B."/>
            <person name="Li W."/>
            <person name="Simpson S."/>
            <person name="Scheffler B."/>
            <person name="Saski C."/>
            <person name="Grover C."/>
            <person name="Hu G."/>
            <person name="Conover J."/>
            <person name="Carlson J."/>
            <person name="Shu S."/>
            <person name="Boston L."/>
            <person name="Williams M."/>
            <person name="Peterson D."/>
            <person name="Mcgee K."/>
            <person name="Jones D."/>
            <person name="Wendel J."/>
            <person name="Stelly D."/>
            <person name="Grimwood J."/>
            <person name="Schmutz J."/>
        </authorList>
    </citation>
    <scope>NUCLEOTIDE SEQUENCE [LARGE SCALE GENOMIC DNA]</scope>
    <source>
        <strain evidence="2">7179.01</strain>
    </source>
</reference>
<evidence type="ECO:0000313" key="3">
    <source>
        <dbReference type="Proteomes" id="UP000322667"/>
    </source>
</evidence>
<dbReference type="GO" id="GO:0003700">
    <property type="term" value="F:DNA-binding transcription factor activity"/>
    <property type="evidence" value="ECO:0007669"/>
    <property type="project" value="InterPro"/>
</dbReference>
<dbReference type="Proteomes" id="UP000322667">
    <property type="component" value="Chromosome D11"/>
</dbReference>
<evidence type="ECO:0000259" key="1">
    <source>
        <dbReference type="PROSITE" id="PS00036"/>
    </source>
</evidence>
<organism evidence="2 3">
    <name type="scientific">Gossypium tomentosum</name>
    <name type="common">Hawaiian cotton</name>
    <name type="synonym">Gossypium sandvicense</name>
    <dbReference type="NCBI Taxonomy" id="34277"/>
    <lineage>
        <taxon>Eukaryota</taxon>
        <taxon>Viridiplantae</taxon>
        <taxon>Streptophyta</taxon>
        <taxon>Embryophyta</taxon>
        <taxon>Tracheophyta</taxon>
        <taxon>Spermatophyta</taxon>
        <taxon>Magnoliopsida</taxon>
        <taxon>eudicotyledons</taxon>
        <taxon>Gunneridae</taxon>
        <taxon>Pentapetalae</taxon>
        <taxon>rosids</taxon>
        <taxon>malvids</taxon>
        <taxon>Malvales</taxon>
        <taxon>Malvaceae</taxon>
        <taxon>Malvoideae</taxon>
        <taxon>Gossypium</taxon>
    </lineage>
</organism>
<proteinExistence type="predicted"/>
<dbReference type="PROSITE" id="PS00036">
    <property type="entry name" value="BZIP_BASIC"/>
    <property type="match status" value="1"/>
</dbReference>
<gene>
    <name evidence="2" type="ORF">ES332_D11G251600v1</name>
</gene>
<dbReference type="PANTHER" id="PTHR45693:SF1">
    <property type="entry name" value="TRANSCRIPTION FACTOR PERIANTHIA"/>
    <property type="match status" value="1"/>
</dbReference>
<accession>A0A5D2IS93</accession>
<protein>
    <recommendedName>
        <fullName evidence="1">BZIP domain-containing protein</fullName>
    </recommendedName>
</protein>
<dbReference type="PANTHER" id="PTHR45693">
    <property type="entry name" value="TRANSCRIPTION FACTOR TGA9"/>
    <property type="match status" value="1"/>
</dbReference>
<evidence type="ECO:0000313" key="2">
    <source>
        <dbReference type="EMBL" id="TYH45242.1"/>
    </source>
</evidence>
<dbReference type="InterPro" id="IPR004827">
    <property type="entry name" value="bZIP"/>
</dbReference>
<keyword evidence="3" id="KW-1185">Reference proteome</keyword>
<dbReference type="AlphaFoldDB" id="A0A5D2IS93"/>
<feature type="domain" description="BZIP" evidence="1">
    <location>
        <begin position="165"/>
        <end position="180"/>
    </location>
</feature>
<sequence>MAKMESRLQEFKTEFRADLQSLLVQYFGPPPTVSSVNAAVVKGKGVLGSPLGLKSNNVGVVANTLHYGALNMSIGATTIVSSGTGCLDTGQFMYQKGPTFGAPLGNGQIENWANCGLADNSQQTDTSTNVDTDHKKQLPRVQHGAVMVNTVDQPKSKSGDQKTLRRLAQNREAARKSRLRKKAYQELQRARQQGIFIASGLSVDHGHTVAGNAALAFDMEYGHWLDEHQRLKLCNYLIHRMIDYRR</sequence>